<reference evidence="1 2" key="1">
    <citation type="submission" date="2024-05" db="EMBL/GenBank/DDBJ databases">
        <title>A high-quality chromosomal-level genome assembly of Topmouth culter (Culter alburnus).</title>
        <authorList>
            <person name="Zhao H."/>
        </authorList>
    </citation>
    <scope>NUCLEOTIDE SEQUENCE [LARGE SCALE GENOMIC DNA]</scope>
    <source>
        <strain evidence="1">CATC2023</strain>
        <tissue evidence="1">Muscle</tissue>
    </source>
</reference>
<accession>A0AAW1ZKL2</accession>
<comment type="caution">
    <text evidence="1">The sequence shown here is derived from an EMBL/GenBank/DDBJ whole genome shotgun (WGS) entry which is preliminary data.</text>
</comment>
<dbReference type="AlphaFoldDB" id="A0AAW1ZKL2"/>
<evidence type="ECO:0000313" key="1">
    <source>
        <dbReference type="EMBL" id="KAK9962026.1"/>
    </source>
</evidence>
<evidence type="ECO:0000313" key="2">
    <source>
        <dbReference type="Proteomes" id="UP001479290"/>
    </source>
</evidence>
<dbReference type="EMBL" id="JAWDJR010000015">
    <property type="protein sequence ID" value="KAK9962026.1"/>
    <property type="molecule type" value="Genomic_DNA"/>
</dbReference>
<gene>
    <name evidence="1" type="ORF">ABG768_007411</name>
</gene>
<organism evidence="1 2">
    <name type="scientific">Culter alburnus</name>
    <name type="common">Topmouth culter</name>
    <dbReference type="NCBI Taxonomy" id="194366"/>
    <lineage>
        <taxon>Eukaryota</taxon>
        <taxon>Metazoa</taxon>
        <taxon>Chordata</taxon>
        <taxon>Craniata</taxon>
        <taxon>Vertebrata</taxon>
        <taxon>Euteleostomi</taxon>
        <taxon>Actinopterygii</taxon>
        <taxon>Neopterygii</taxon>
        <taxon>Teleostei</taxon>
        <taxon>Ostariophysi</taxon>
        <taxon>Cypriniformes</taxon>
        <taxon>Xenocyprididae</taxon>
        <taxon>Xenocypridinae</taxon>
        <taxon>Culter</taxon>
    </lineage>
</organism>
<name>A0AAW1ZKL2_CULAL</name>
<keyword evidence="2" id="KW-1185">Reference proteome</keyword>
<proteinExistence type="predicted"/>
<dbReference type="Proteomes" id="UP001479290">
    <property type="component" value="Unassembled WGS sequence"/>
</dbReference>
<protein>
    <submittedName>
        <fullName evidence="1">Uncharacterized protein</fullName>
    </submittedName>
</protein>
<sequence length="109" mass="12120">MPWPPAQPPVTSLFVLSKPSFRAPPAAHPFFRPIDAVLGQHVQSEAERGTFLLQKQVAFRAEFRKSSPCDYACSTDSSVFTLALICHPRKLTQARRSRQHPAKVAPRGP</sequence>